<dbReference type="AlphaFoldDB" id="A0A263BQ53"/>
<accession>A0A263BQ53</accession>
<sequence length="87" mass="9276">MTPIMIIAFITGAIFLFLSIGTSFKPLHFIGQGLVKVVIGALFLFFVNVFGVPFDIHIPINIITAAVSGILGLPGIGALIAIKFFIM</sequence>
<dbReference type="NCBIfam" id="TIGR02862">
    <property type="entry name" value="spore_BofA"/>
    <property type="match status" value="1"/>
</dbReference>
<evidence type="ECO:0000313" key="3">
    <source>
        <dbReference type="Proteomes" id="UP000217083"/>
    </source>
</evidence>
<keyword evidence="1" id="KW-0472">Membrane</keyword>
<feature type="transmembrane region" description="Helical" evidence="1">
    <location>
        <begin position="6"/>
        <end position="27"/>
    </location>
</feature>
<keyword evidence="1" id="KW-1133">Transmembrane helix</keyword>
<reference evidence="3" key="1">
    <citation type="submission" date="2017-08" db="EMBL/GenBank/DDBJ databases">
        <authorList>
            <person name="Huang Z."/>
        </authorList>
    </citation>
    <scope>NUCLEOTIDE SEQUENCE [LARGE SCALE GENOMIC DNA]</scope>
    <source>
        <strain evidence="3">SA5d-4</strain>
    </source>
</reference>
<name>A0A263BQ53_9BACI</name>
<feature type="transmembrane region" description="Helical" evidence="1">
    <location>
        <begin position="60"/>
        <end position="86"/>
    </location>
</feature>
<keyword evidence="3" id="KW-1185">Reference proteome</keyword>
<dbReference type="InterPro" id="IPR010001">
    <property type="entry name" value="BofA"/>
</dbReference>
<gene>
    <name evidence="2" type="ORF">CIB95_15840</name>
</gene>
<keyword evidence="1" id="KW-0812">Transmembrane</keyword>
<evidence type="ECO:0000256" key="1">
    <source>
        <dbReference type="SAM" id="Phobius"/>
    </source>
</evidence>
<comment type="caution">
    <text evidence="2">The sequence shown here is derived from an EMBL/GenBank/DDBJ whole genome shotgun (WGS) entry which is preliminary data.</text>
</comment>
<dbReference type="Proteomes" id="UP000217083">
    <property type="component" value="Unassembled WGS sequence"/>
</dbReference>
<feature type="transmembrane region" description="Helical" evidence="1">
    <location>
        <begin position="34"/>
        <end position="54"/>
    </location>
</feature>
<dbReference type="RefSeq" id="WP_094926750.1">
    <property type="nucleotide sequence ID" value="NZ_NPIA01000016.1"/>
</dbReference>
<reference evidence="2 3" key="2">
    <citation type="submission" date="2017-09" db="EMBL/GenBank/DDBJ databases">
        <title>Bacillus patelloidae sp. nov., isolated from the intestinal tract of a marine limpet.</title>
        <authorList>
            <person name="Liu R."/>
            <person name="Dong C."/>
            <person name="Shao Z."/>
        </authorList>
    </citation>
    <scope>NUCLEOTIDE SEQUENCE [LARGE SCALE GENOMIC DNA]</scope>
    <source>
        <strain evidence="2 3">SA5d-4</strain>
    </source>
</reference>
<organism evidence="2 3">
    <name type="scientific">Lottiidibacillus patelloidae</name>
    <dbReference type="NCBI Taxonomy" id="2670334"/>
    <lineage>
        <taxon>Bacteria</taxon>
        <taxon>Bacillati</taxon>
        <taxon>Bacillota</taxon>
        <taxon>Bacilli</taxon>
        <taxon>Bacillales</taxon>
        <taxon>Bacillaceae</taxon>
        <taxon>Lottiidibacillus</taxon>
    </lineage>
</organism>
<proteinExistence type="predicted"/>
<dbReference type="EMBL" id="NPIA01000016">
    <property type="protein sequence ID" value="OZM55722.1"/>
    <property type="molecule type" value="Genomic_DNA"/>
</dbReference>
<dbReference type="Pfam" id="PF07441">
    <property type="entry name" value="BofA"/>
    <property type="match status" value="1"/>
</dbReference>
<protein>
    <submittedName>
        <fullName evidence="2">Transcriptional regulator</fullName>
    </submittedName>
</protein>
<evidence type="ECO:0000313" key="2">
    <source>
        <dbReference type="EMBL" id="OZM55722.1"/>
    </source>
</evidence>